<evidence type="ECO:0000256" key="1">
    <source>
        <dbReference type="SAM" id="Phobius"/>
    </source>
</evidence>
<dbReference type="CDD" id="cd01949">
    <property type="entry name" value="GGDEF"/>
    <property type="match status" value="1"/>
</dbReference>
<dbReference type="EMBL" id="LWAE01000002">
    <property type="protein sequence ID" value="KZL92155.1"/>
    <property type="molecule type" value="Genomic_DNA"/>
</dbReference>
<keyword evidence="1" id="KW-1133">Transmembrane helix</keyword>
<keyword evidence="4" id="KW-1185">Reference proteome</keyword>
<dbReference type="InterPro" id="IPR000160">
    <property type="entry name" value="GGDEF_dom"/>
</dbReference>
<keyword evidence="1" id="KW-0812">Transmembrane</keyword>
<dbReference type="GO" id="GO:0005886">
    <property type="term" value="C:plasma membrane"/>
    <property type="evidence" value="ECO:0007669"/>
    <property type="project" value="TreeGrafter"/>
</dbReference>
<dbReference type="PATRIC" id="fig|1121326.3.peg.1952"/>
<dbReference type="InterPro" id="IPR043128">
    <property type="entry name" value="Rev_trsase/Diguanyl_cyclase"/>
</dbReference>
<evidence type="ECO:0000259" key="2">
    <source>
        <dbReference type="PROSITE" id="PS50887"/>
    </source>
</evidence>
<dbReference type="GO" id="GO:1902201">
    <property type="term" value="P:negative regulation of bacterial-type flagellum-dependent cell motility"/>
    <property type="evidence" value="ECO:0007669"/>
    <property type="project" value="TreeGrafter"/>
</dbReference>
<name>A0A161WK95_9CLOT</name>
<reference evidence="3 4" key="1">
    <citation type="submission" date="2016-04" db="EMBL/GenBank/DDBJ databases">
        <title>Genome sequence of Clostridium magnum DSM 2767.</title>
        <authorList>
            <person name="Poehlein A."/>
            <person name="Uhlig R."/>
            <person name="Fischer R."/>
            <person name="Bahl H."/>
            <person name="Daniel R."/>
        </authorList>
    </citation>
    <scope>NUCLEOTIDE SEQUENCE [LARGE SCALE GENOMIC DNA]</scope>
    <source>
        <strain evidence="3 4">DSM 2767</strain>
    </source>
</reference>
<evidence type="ECO:0000313" key="3">
    <source>
        <dbReference type="EMBL" id="KZL92155.1"/>
    </source>
</evidence>
<keyword evidence="1" id="KW-0472">Membrane</keyword>
<dbReference type="Pfam" id="PF00990">
    <property type="entry name" value="GGDEF"/>
    <property type="match status" value="1"/>
</dbReference>
<feature type="transmembrane region" description="Helical" evidence="1">
    <location>
        <begin position="15"/>
        <end position="40"/>
    </location>
</feature>
<dbReference type="PROSITE" id="PS50887">
    <property type="entry name" value="GGDEF"/>
    <property type="match status" value="1"/>
</dbReference>
<dbReference type="InterPro" id="IPR029787">
    <property type="entry name" value="Nucleotide_cyclase"/>
</dbReference>
<protein>
    <submittedName>
        <fullName evidence="3">Response regulator PleD</fullName>
    </submittedName>
</protein>
<dbReference type="SMART" id="SM00267">
    <property type="entry name" value="GGDEF"/>
    <property type="match status" value="1"/>
</dbReference>
<organism evidence="3 4">
    <name type="scientific">Clostridium magnum DSM 2767</name>
    <dbReference type="NCBI Taxonomy" id="1121326"/>
    <lineage>
        <taxon>Bacteria</taxon>
        <taxon>Bacillati</taxon>
        <taxon>Bacillota</taxon>
        <taxon>Clostridia</taxon>
        <taxon>Eubacteriales</taxon>
        <taxon>Clostridiaceae</taxon>
        <taxon>Clostridium</taxon>
    </lineage>
</organism>
<gene>
    <name evidence="3" type="primary">pleD_1</name>
    <name evidence="3" type="ORF">CLMAG_19640</name>
</gene>
<dbReference type="GO" id="GO:0043709">
    <property type="term" value="P:cell adhesion involved in single-species biofilm formation"/>
    <property type="evidence" value="ECO:0007669"/>
    <property type="project" value="TreeGrafter"/>
</dbReference>
<dbReference type="PANTHER" id="PTHR45138">
    <property type="entry name" value="REGULATORY COMPONENTS OF SENSORY TRANSDUCTION SYSTEM"/>
    <property type="match status" value="1"/>
</dbReference>
<sequence length="219" mass="24933">MDAIKIFQELFINNIFVILMVVAFLWISALATCFMAYYLVQYIEKVSRRFTKTTNQYEKDILTGLNNTKGFTRLFSQAIKNPSQKKDPISVLVIDIDFFKRVNDIYGSLAGDSILRSLAYILIGACKESYILGRIERDKFSIVLYKTSNNRACEIAESIRAVIEKYPFMLPKGKIIYITVSIGVATYPDTTEDPETIFSKADKSLNYAKQTGKNKVCSM</sequence>
<dbReference type="NCBIfam" id="TIGR00254">
    <property type="entry name" value="GGDEF"/>
    <property type="match status" value="1"/>
</dbReference>
<dbReference type="SUPFAM" id="SSF55073">
    <property type="entry name" value="Nucleotide cyclase"/>
    <property type="match status" value="1"/>
</dbReference>
<dbReference type="STRING" id="1121326.CLMAG_19640"/>
<dbReference type="PANTHER" id="PTHR45138:SF9">
    <property type="entry name" value="DIGUANYLATE CYCLASE DGCM-RELATED"/>
    <property type="match status" value="1"/>
</dbReference>
<dbReference type="Proteomes" id="UP000076603">
    <property type="component" value="Unassembled WGS sequence"/>
</dbReference>
<dbReference type="Gene3D" id="3.30.70.270">
    <property type="match status" value="1"/>
</dbReference>
<dbReference type="AlphaFoldDB" id="A0A161WK95"/>
<dbReference type="GO" id="GO:0052621">
    <property type="term" value="F:diguanylate cyclase activity"/>
    <property type="evidence" value="ECO:0007669"/>
    <property type="project" value="TreeGrafter"/>
</dbReference>
<accession>A0A161WK95</accession>
<dbReference type="RefSeq" id="WP_066621434.1">
    <property type="nucleotide sequence ID" value="NZ_FQXL01000004.1"/>
</dbReference>
<dbReference type="InterPro" id="IPR050469">
    <property type="entry name" value="Diguanylate_Cyclase"/>
</dbReference>
<feature type="domain" description="GGDEF" evidence="2">
    <location>
        <begin position="87"/>
        <end position="219"/>
    </location>
</feature>
<evidence type="ECO:0000313" key="4">
    <source>
        <dbReference type="Proteomes" id="UP000076603"/>
    </source>
</evidence>
<proteinExistence type="predicted"/>
<comment type="caution">
    <text evidence="3">The sequence shown here is derived from an EMBL/GenBank/DDBJ whole genome shotgun (WGS) entry which is preliminary data.</text>
</comment>
<dbReference type="OrthoDB" id="9805474at2"/>